<protein>
    <submittedName>
        <fullName evidence="1">DUF465 domain-containing protein</fullName>
    </submittedName>
</protein>
<dbReference type="InterPro" id="IPR007420">
    <property type="entry name" value="DUF465"/>
</dbReference>
<sequence length="79" mass="9817">MESKEKELIYKLIDKDEELKQLWEEHLDLERRIEEYNKRVYLTPEEEIEKNRLKKIKLAGKDRIHEILKKYIKEMADET</sequence>
<comment type="caution">
    <text evidence="1">The sequence shown here is derived from an EMBL/GenBank/DDBJ whole genome shotgun (WGS) entry which is preliminary data.</text>
</comment>
<evidence type="ECO:0000313" key="1">
    <source>
        <dbReference type="EMBL" id="HDD35689.1"/>
    </source>
</evidence>
<gene>
    <name evidence="1" type="ORF">ENF30_02695</name>
</gene>
<proteinExistence type="predicted"/>
<dbReference type="Pfam" id="PF04325">
    <property type="entry name" value="DUF465"/>
    <property type="match status" value="1"/>
</dbReference>
<reference evidence="1" key="1">
    <citation type="journal article" date="2020" name="mSystems">
        <title>Genome- and Community-Level Interaction Insights into Carbon Utilization and Element Cycling Functions of Hydrothermarchaeota in Hydrothermal Sediment.</title>
        <authorList>
            <person name="Zhou Z."/>
            <person name="Liu Y."/>
            <person name="Xu W."/>
            <person name="Pan J."/>
            <person name="Luo Z.H."/>
            <person name="Li M."/>
        </authorList>
    </citation>
    <scope>NUCLEOTIDE SEQUENCE [LARGE SCALE GENOMIC DNA]</scope>
    <source>
        <strain evidence="1">HyVt-113</strain>
    </source>
</reference>
<dbReference type="Proteomes" id="UP000885706">
    <property type="component" value="Unassembled WGS sequence"/>
</dbReference>
<accession>A0A7V0IAG0</accession>
<dbReference type="EMBL" id="DQWQ01000116">
    <property type="protein sequence ID" value="HDD35689.1"/>
    <property type="molecule type" value="Genomic_DNA"/>
</dbReference>
<name>A0A7V0IAG0_DESA2</name>
<organism evidence="1">
    <name type="scientific">Desulfofervidus auxilii</name>
    <dbReference type="NCBI Taxonomy" id="1621989"/>
    <lineage>
        <taxon>Bacteria</taxon>
        <taxon>Pseudomonadati</taxon>
        <taxon>Thermodesulfobacteriota</taxon>
        <taxon>Candidatus Desulfofervidia</taxon>
        <taxon>Candidatus Desulfofervidales</taxon>
        <taxon>Candidatus Desulfofervidaceae</taxon>
        <taxon>Candidatus Desulfofervidus</taxon>
    </lineage>
</organism>
<dbReference type="Gene3D" id="6.10.280.50">
    <property type="match status" value="1"/>
</dbReference>
<dbReference type="AlphaFoldDB" id="A0A7V0IAG0"/>
<dbReference type="InterPro" id="IPR038444">
    <property type="entry name" value="DUF465_sf"/>
</dbReference>